<dbReference type="Gene3D" id="1.10.10.10">
    <property type="entry name" value="Winged helix-like DNA-binding domain superfamily/Winged helix DNA-binding domain"/>
    <property type="match status" value="1"/>
</dbReference>
<dbReference type="SUPFAM" id="SSF46785">
    <property type="entry name" value="Winged helix' DNA-binding domain"/>
    <property type="match status" value="1"/>
</dbReference>
<dbReference type="Proteomes" id="UP000256977">
    <property type="component" value="Unassembled WGS sequence"/>
</dbReference>
<dbReference type="PANTHER" id="PTHR30363">
    <property type="entry name" value="HTH-TYPE TRANSCRIPTIONAL REGULATOR SRLR-RELATED"/>
    <property type="match status" value="1"/>
</dbReference>
<dbReference type="RefSeq" id="WP_116059162.1">
    <property type="nucleotide sequence ID" value="NZ_QRDZ01000002.1"/>
</dbReference>
<dbReference type="SMART" id="SM01134">
    <property type="entry name" value="DeoRC"/>
    <property type="match status" value="1"/>
</dbReference>
<keyword evidence="5" id="KW-1185">Reference proteome</keyword>
<dbReference type="InterPro" id="IPR001034">
    <property type="entry name" value="DeoR_HTH"/>
</dbReference>
<dbReference type="PANTHER" id="PTHR30363:SF44">
    <property type="entry name" value="AGA OPERON TRANSCRIPTIONAL REPRESSOR-RELATED"/>
    <property type="match status" value="1"/>
</dbReference>
<gene>
    <name evidence="4" type="ORF">DFP98_102250</name>
</gene>
<dbReference type="OrthoDB" id="9797223at2"/>
<dbReference type="Pfam" id="PF08220">
    <property type="entry name" value="HTH_DeoR"/>
    <property type="match status" value="1"/>
</dbReference>
<feature type="domain" description="HTH deoR-type" evidence="3">
    <location>
        <begin position="5"/>
        <end position="60"/>
    </location>
</feature>
<dbReference type="AlphaFoldDB" id="A0A3D9KNQ9"/>
<dbReference type="InterPro" id="IPR037171">
    <property type="entry name" value="NagB/RpiA_transferase-like"/>
</dbReference>
<dbReference type="Gene3D" id="3.40.50.1360">
    <property type="match status" value="1"/>
</dbReference>
<comment type="caution">
    <text evidence="4">The sequence shown here is derived from an EMBL/GenBank/DDBJ whole genome shotgun (WGS) entry which is preliminary data.</text>
</comment>
<evidence type="ECO:0000313" key="5">
    <source>
        <dbReference type="Proteomes" id="UP000256977"/>
    </source>
</evidence>
<evidence type="ECO:0000256" key="1">
    <source>
        <dbReference type="ARBA" id="ARBA00023015"/>
    </source>
</evidence>
<dbReference type="InterPro" id="IPR050313">
    <property type="entry name" value="Carb_Metab_HTH_regulators"/>
</dbReference>
<accession>A0A3D9KNQ9</accession>
<dbReference type="GO" id="GO:0003700">
    <property type="term" value="F:DNA-binding transcription factor activity"/>
    <property type="evidence" value="ECO:0007669"/>
    <property type="project" value="InterPro"/>
</dbReference>
<dbReference type="InterPro" id="IPR036388">
    <property type="entry name" value="WH-like_DNA-bd_sf"/>
</dbReference>
<keyword evidence="2" id="KW-0804">Transcription</keyword>
<keyword evidence="1" id="KW-0805">Transcription regulation</keyword>
<dbReference type="SMART" id="SM00420">
    <property type="entry name" value="HTH_DEOR"/>
    <property type="match status" value="1"/>
</dbReference>
<sequence>MSLVGEERKAYILQQLNLEGKVRTFDLVNELKVSSETIRKYLEELEADNKLKRVYGGALKLDESREEPAYQKREAINSEEKRRIGLAAATLVEDGDVIFIDDGTTTLPMIDGILGKKNITVLTICVAGMCKLIDYANRGLFSGKIYFIGGEIDASQSRSTGTVAVRMAELFYSDKAFISVDGLTVERGLTGFDTPRGVLARKIIEHAKQTIVVADKTKFGQAQLFKISDLQDIDLVVSDVSAPPEWKSALKAKQVTWIKAE</sequence>
<organism evidence="4 5">
    <name type="scientific">Cohnella phaseoli</name>
    <dbReference type="NCBI Taxonomy" id="456490"/>
    <lineage>
        <taxon>Bacteria</taxon>
        <taxon>Bacillati</taxon>
        <taxon>Bacillota</taxon>
        <taxon>Bacilli</taxon>
        <taxon>Bacillales</taxon>
        <taxon>Paenibacillaceae</taxon>
        <taxon>Cohnella</taxon>
    </lineage>
</organism>
<reference evidence="4 5" key="1">
    <citation type="submission" date="2018-07" db="EMBL/GenBank/DDBJ databases">
        <title>Genomic Encyclopedia of Type Strains, Phase III (KMG-III): the genomes of soil and plant-associated and newly described type strains.</title>
        <authorList>
            <person name="Whitman W."/>
        </authorList>
    </citation>
    <scope>NUCLEOTIDE SEQUENCE [LARGE SCALE GENOMIC DNA]</scope>
    <source>
        <strain evidence="4 5">CECT 7287</strain>
    </source>
</reference>
<dbReference type="InterPro" id="IPR014036">
    <property type="entry name" value="DeoR-like_C"/>
</dbReference>
<dbReference type="Pfam" id="PF00455">
    <property type="entry name" value="DeoRC"/>
    <property type="match status" value="1"/>
</dbReference>
<evidence type="ECO:0000313" key="4">
    <source>
        <dbReference type="EMBL" id="RED87768.1"/>
    </source>
</evidence>
<name>A0A3D9KNQ9_9BACL</name>
<proteinExistence type="predicted"/>
<dbReference type="PROSITE" id="PS51000">
    <property type="entry name" value="HTH_DEOR_2"/>
    <property type="match status" value="1"/>
</dbReference>
<dbReference type="SUPFAM" id="SSF100950">
    <property type="entry name" value="NagB/RpiA/CoA transferase-like"/>
    <property type="match status" value="1"/>
</dbReference>
<dbReference type="EMBL" id="QRDZ01000002">
    <property type="protein sequence ID" value="RED87768.1"/>
    <property type="molecule type" value="Genomic_DNA"/>
</dbReference>
<evidence type="ECO:0000256" key="2">
    <source>
        <dbReference type="ARBA" id="ARBA00023163"/>
    </source>
</evidence>
<dbReference type="InterPro" id="IPR036390">
    <property type="entry name" value="WH_DNA-bd_sf"/>
</dbReference>
<protein>
    <submittedName>
        <fullName evidence="4">DeoR family transcriptional regulator</fullName>
    </submittedName>
</protein>
<dbReference type="PRINTS" id="PR00037">
    <property type="entry name" value="HTHLACR"/>
</dbReference>
<evidence type="ECO:0000259" key="3">
    <source>
        <dbReference type="PROSITE" id="PS51000"/>
    </source>
</evidence>